<dbReference type="NCBIfam" id="TIGR01573">
    <property type="entry name" value="cas2"/>
    <property type="match status" value="1"/>
</dbReference>
<protein>
    <recommendedName>
        <fullName evidence="9">CRISPR-associated endoribonuclease Cas2</fullName>
        <ecNumber evidence="9">3.1.-.-</ecNumber>
    </recommendedName>
</protein>
<gene>
    <name evidence="9" type="primary">cas2</name>
    <name evidence="11" type="ORF">ARTHRO_11912</name>
</gene>
<evidence type="ECO:0000256" key="7">
    <source>
        <dbReference type="ARBA" id="ARBA00022842"/>
    </source>
</evidence>
<keyword evidence="7 9" id="KW-0460">Magnesium</keyword>
<dbReference type="PANTHER" id="PTHR34405">
    <property type="entry name" value="CRISPR-ASSOCIATED ENDORIBONUCLEASE CAS2"/>
    <property type="match status" value="1"/>
</dbReference>
<feature type="binding site" evidence="9">
    <location>
        <position position="9"/>
    </location>
    <ligand>
        <name>Mg(2+)</name>
        <dbReference type="ChEBI" id="CHEBI:18420"/>
        <note>catalytic</note>
    </ligand>
</feature>
<organism evidence="11 12">
    <name type="scientific">Limnospira indica PCC 8005</name>
    <dbReference type="NCBI Taxonomy" id="376219"/>
    <lineage>
        <taxon>Bacteria</taxon>
        <taxon>Bacillati</taxon>
        <taxon>Cyanobacteriota</taxon>
        <taxon>Cyanophyceae</taxon>
        <taxon>Oscillatoriophycideae</taxon>
        <taxon>Oscillatoriales</taxon>
        <taxon>Sirenicapillariaceae</taxon>
        <taxon>Limnospira</taxon>
    </lineage>
</organism>
<evidence type="ECO:0000313" key="11">
    <source>
        <dbReference type="EMBL" id="CDM94238.1"/>
    </source>
</evidence>
<comment type="cofactor">
    <cofactor evidence="1 9">
        <name>Mg(2+)</name>
        <dbReference type="ChEBI" id="CHEBI:18420"/>
    </cofactor>
</comment>
<comment type="similarity">
    <text evidence="2 9 10">Belongs to the CRISPR-associated endoribonuclease Cas2 protein family.</text>
</comment>
<keyword evidence="6 9" id="KW-0378">Hydrolase</keyword>
<keyword evidence="5 9" id="KW-0255">Endonuclease</keyword>
<evidence type="ECO:0000256" key="1">
    <source>
        <dbReference type="ARBA" id="ARBA00001946"/>
    </source>
</evidence>
<dbReference type="PIRSF" id="PIRSF032582">
    <property type="entry name" value="Cas2"/>
    <property type="match status" value="1"/>
</dbReference>
<evidence type="ECO:0000256" key="8">
    <source>
        <dbReference type="ARBA" id="ARBA00023118"/>
    </source>
</evidence>
<proteinExistence type="inferred from homology"/>
<keyword evidence="4 9" id="KW-0479">Metal-binding</keyword>
<evidence type="ECO:0000256" key="2">
    <source>
        <dbReference type="ARBA" id="ARBA00009959"/>
    </source>
</evidence>
<evidence type="ECO:0000313" key="12">
    <source>
        <dbReference type="Proteomes" id="UP000032946"/>
    </source>
</evidence>
<keyword evidence="3 9" id="KW-0540">Nuclease</keyword>
<dbReference type="GO" id="GO:0043571">
    <property type="term" value="P:maintenance of CRISPR repeat elements"/>
    <property type="evidence" value="ECO:0007669"/>
    <property type="project" value="UniProtKB-UniRule"/>
</dbReference>
<evidence type="ECO:0000256" key="9">
    <source>
        <dbReference type="HAMAP-Rule" id="MF_01471"/>
    </source>
</evidence>
<dbReference type="InterPro" id="IPR021127">
    <property type="entry name" value="CRISPR_associated_Cas2"/>
</dbReference>
<dbReference type="RefSeq" id="WP_008049587.1">
    <property type="nucleotide sequence ID" value="NZ_FO818640.1"/>
</dbReference>
<dbReference type="EMBL" id="FO818640">
    <property type="protein sequence ID" value="CDM94238.1"/>
    <property type="molecule type" value="Genomic_DNA"/>
</dbReference>
<dbReference type="AlphaFoldDB" id="A0A9P1KDX8"/>
<keyword evidence="8 9" id="KW-0051">Antiviral defense</keyword>
<accession>A0A9P1KDX8</accession>
<evidence type="ECO:0000256" key="6">
    <source>
        <dbReference type="ARBA" id="ARBA00022801"/>
    </source>
</evidence>
<comment type="subunit">
    <text evidence="9">Homodimer, forms a heterotetramer with a Cas1 homodimer.</text>
</comment>
<sequence>MTFYLICYDIVEDRRRTKVSSLLEAYGIRVQKSVFEAVLTPPQFKKLEQRLKKLINSDCDQLRFYPLSAKCRTQVIILGIQPNFAVDDAAIFNVVIRLPSQSKI</sequence>
<comment type="function">
    <text evidence="9">CRISPR (clustered regularly interspaced short palindromic repeat), is an adaptive immune system that provides protection against mobile genetic elements (viruses, transposable elements and conjugative plasmids). CRISPR clusters contain sequences complementary to antecedent mobile elements and target invading nucleic acids. CRISPR clusters are transcribed and processed into CRISPR RNA (crRNA). Functions as a ssRNA-specific endoribonuclease. Involved in the integration of spacer DNA into the CRISPR cassette.</text>
</comment>
<dbReference type="Proteomes" id="UP000032946">
    <property type="component" value="Chromosome"/>
</dbReference>
<evidence type="ECO:0000256" key="5">
    <source>
        <dbReference type="ARBA" id="ARBA00022759"/>
    </source>
</evidence>
<dbReference type="Pfam" id="PF09827">
    <property type="entry name" value="CRISPR_Cas2"/>
    <property type="match status" value="1"/>
</dbReference>
<name>A0A9P1KDX8_9CYAN</name>
<dbReference type="GO" id="GO:0051607">
    <property type="term" value="P:defense response to virus"/>
    <property type="evidence" value="ECO:0007669"/>
    <property type="project" value="UniProtKB-UniRule"/>
</dbReference>
<evidence type="ECO:0000256" key="10">
    <source>
        <dbReference type="PIRNR" id="PIRNR032582"/>
    </source>
</evidence>
<dbReference type="InterPro" id="IPR019199">
    <property type="entry name" value="Virulence_VapD/CRISPR_Cas2"/>
</dbReference>
<keyword evidence="12" id="KW-1185">Reference proteome</keyword>
<dbReference type="PANTHER" id="PTHR34405:SF3">
    <property type="entry name" value="CRISPR-ASSOCIATED ENDORIBONUCLEASE CAS2 3"/>
    <property type="match status" value="1"/>
</dbReference>
<evidence type="ECO:0000256" key="4">
    <source>
        <dbReference type="ARBA" id="ARBA00022723"/>
    </source>
</evidence>
<dbReference type="SUPFAM" id="SSF143430">
    <property type="entry name" value="TTP0101/SSO1404-like"/>
    <property type="match status" value="1"/>
</dbReference>
<reference evidence="11 12" key="1">
    <citation type="submission" date="2014-02" db="EMBL/GenBank/DDBJ databases">
        <authorList>
            <person name="Genoscope - CEA"/>
        </authorList>
    </citation>
    <scope>NUCLEOTIDE SEQUENCE [LARGE SCALE GENOMIC DNA]</scope>
    <source>
        <strain evidence="11 12">PCC 8005</strain>
    </source>
</reference>
<dbReference type="GO" id="GO:0004521">
    <property type="term" value="F:RNA endonuclease activity"/>
    <property type="evidence" value="ECO:0007669"/>
    <property type="project" value="UniProtKB-UniRule"/>
</dbReference>
<dbReference type="GO" id="GO:0046872">
    <property type="term" value="F:metal ion binding"/>
    <property type="evidence" value="ECO:0007669"/>
    <property type="project" value="UniProtKB-UniRule"/>
</dbReference>
<evidence type="ECO:0000256" key="3">
    <source>
        <dbReference type="ARBA" id="ARBA00022722"/>
    </source>
</evidence>
<dbReference type="CDD" id="cd09725">
    <property type="entry name" value="Cas2_I_II_III"/>
    <property type="match status" value="1"/>
</dbReference>
<dbReference type="GO" id="GO:0016787">
    <property type="term" value="F:hydrolase activity"/>
    <property type="evidence" value="ECO:0007669"/>
    <property type="project" value="UniProtKB-KW"/>
</dbReference>
<dbReference type="HAMAP" id="MF_01471">
    <property type="entry name" value="Cas2"/>
    <property type="match status" value="1"/>
</dbReference>
<dbReference type="Gene3D" id="3.30.70.240">
    <property type="match status" value="1"/>
</dbReference>
<dbReference type="EC" id="3.1.-.-" evidence="9"/>